<dbReference type="Proteomes" id="UP000198964">
    <property type="component" value="Unassembled WGS sequence"/>
</dbReference>
<reference evidence="2 3" key="1">
    <citation type="submission" date="2016-10" db="EMBL/GenBank/DDBJ databases">
        <authorList>
            <person name="de Groot N.N."/>
        </authorList>
    </citation>
    <scope>NUCLEOTIDE SEQUENCE [LARGE SCALE GENOMIC DNA]</scope>
    <source>
        <strain evidence="2 3">CGMCC 1.9156</strain>
    </source>
</reference>
<organism evidence="2 3">
    <name type="scientific">Sunxiuqinia elliptica</name>
    <dbReference type="NCBI Taxonomy" id="655355"/>
    <lineage>
        <taxon>Bacteria</taxon>
        <taxon>Pseudomonadati</taxon>
        <taxon>Bacteroidota</taxon>
        <taxon>Bacteroidia</taxon>
        <taxon>Marinilabiliales</taxon>
        <taxon>Prolixibacteraceae</taxon>
        <taxon>Sunxiuqinia</taxon>
    </lineage>
</organism>
<name>A0A1I2HIB0_9BACT</name>
<dbReference type="AlphaFoldDB" id="A0A1I2HIB0"/>
<feature type="chain" id="PRO_5011504129" description="FMN-binding protein" evidence="1">
    <location>
        <begin position="20"/>
        <end position="173"/>
    </location>
</feature>
<keyword evidence="3" id="KW-1185">Reference proteome</keyword>
<accession>A0A1I2HIB0</accession>
<dbReference type="Gene3D" id="3.90.1010.20">
    <property type="match status" value="1"/>
</dbReference>
<feature type="signal peptide" evidence="1">
    <location>
        <begin position="1"/>
        <end position="19"/>
    </location>
</feature>
<gene>
    <name evidence="2" type="ORF">SAMN05216283_10466</name>
</gene>
<dbReference type="STRING" id="655355.SAMN05216283_10466"/>
<evidence type="ECO:0000256" key="1">
    <source>
        <dbReference type="SAM" id="SignalP"/>
    </source>
</evidence>
<protein>
    <recommendedName>
        <fullName evidence="4">FMN-binding protein</fullName>
    </recommendedName>
</protein>
<evidence type="ECO:0000313" key="3">
    <source>
        <dbReference type="Proteomes" id="UP000198964"/>
    </source>
</evidence>
<evidence type="ECO:0000313" key="2">
    <source>
        <dbReference type="EMBL" id="SFF28506.1"/>
    </source>
</evidence>
<keyword evidence="1" id="KW-0732">Signal</keyword>
<proteinExistence type="predicted"/>
<evidence type="ECO:0008006" key="4">
    <source>
        <dbReference type="Google" id="ProtNLM"/>
    </source>
</evidence>
<sequence>MKPSLLAILFCGLSLNLFAQQHPSSEQIQQLDRLHLIIERSSIDSVKVHYAKIMTALKLPLTSFKLPDGHYHGESPYDDYNYKHEVTFEIKEGELISVDYDEVHKLGKGKQDDTTYCKKMSVSGTTPAIAYPIYEKALIQTQNAEAIDAVSGASYSFYRLKLAMAYAILNGPL</sequence>
<dbReference type="EMBL" id="FONW01000004">
    <property type="protein sequence ID" value="SFF28506.1"/>
    <property type="molecule type" value="Genomic_DNA"/>
</dbReference>